<dbReference type="GO" id="GO:0008234">
    <property type="term" value="F:cysteine-type peptidase activity"/>
    <property type="evidence" value="ECO:0007669"/>
    <property type="project" value="UniProtKB-KW"/>
</dbReference>
<dbReference type="PANTHER" id="PTHR47053:SF1">
    <property type="entry name" value="MUREIN DD-ENDOPEPTIDASE MEPH-RELATED"/>
    <property type="match status" value="1"/>
</dbReference>
<dbReference type="RefSeq" id="WP_009135399.1">
    <property type="nucleotide sequence ID" value="NZ_JH594596.1"/>
</dbReference>
<dbReference type="AlphaFoldDB" id="H1DDA9"/>
<dbReference type="eggNOG" id="COG0791">
    <property type="taxonomic scope" value="Bacteria"/>
</dbReference>
<evidence type="ECO:0000256" key="3">
    <source>
        <dbReference type="ARBA" id="ARBA00022801"/>
    </source>
</evidence>
<evidence type="ECO:0000259" key="5">
    <source>
        <dbReference type="PROSITE" id="PS51935"/>
    </source>
</evidence>
<dbReference type="InterPro" id="IPR038765">
    <property type="entry name" value="Papain-like_cys_pep_sf"/>
</dbReference>
<dbReference type="Pfam" id="PF00877">
    <property type="entry name" value="NLPC_P60"/>
    <property type="match status" value="1"/>
</dbReference>
<gene>
    <name evidence="6" type="ORF">HMPREF9449_00245</name>
</gene>
<keyword evidence="7" id="KW-1185">Reference proteome</keyword>
<dbReference type="Proteomes" id="UP000004892">
    <property type="component" value="Unassembled WGS sequence"/>
</dbReference>
<dbReference type="Pfam" id="PF18348">
    <property type="entry name" value="SH3_16"/>
    <property type="match status" value="1"/>
</dbReference>
<keyword evidence="3" id="KW-0378">Hydrolase</keyword>
<evidence type="ECO:0000256" key="1">
    <source>
        <dbReference type="ARBA" id="ARBA00007074"/>
    </source>
</evidence>
<dbReference type="PATRIC" id="fig|742817.3.peg.252"/>
<keyword evidence="2" id="KW-0645">Protease</keyword>
<dbReference type="InterPro" id="IPR041382">
    <property type="entry name" value="SH3_16"/>
</dbReference>
<evidence type="ECO:0000313" key="7">
    <source>
        <dbReference type="Proteomes" id="UP000004892"/>
    </source>
</evidence>
<dbReference type="PROSITE" id="PS51935">
    <property type="entry name" value="NLPC_P60"/>
    <property type="match status" value="1"/>
</dbReference>
<dbReference type="GeneID" id="98067906"/>
<name>H1DDA9_9BACT</name>
<dbReference type="Gene3D" id="3.90.1720.10">
    <property type="entry name" value="endopeptidase domain like (from Nostoc punctiforme)"/>
    <property type="match status" value="1"/>
</dbReference>
<proteinExistence type="inferred from homology"/>
<dbReference type="GO" id="GO:0006508">
    <property type="term" value="P:proteolysis"/>
    <property type="evidence" value="ECO:0007669"/>
    <property type="project" value="UniProtKB-KW"/>
</dbReference>
<accession>H1DDA9</accession>
<sequence>MAFGIADLSIVPVRKEQSERSEMISQILFGELFEILEITDKWLLVRLQVDDTEGWISRNMYLPVTDEYAARYTEEQPMLTTEVFNIVTKEGDYGNKLIVAGSVLPFFEAEKQHFSIGEDSYTLVTKPRNVGMDSLRELIIEYALKYYNAPYLWGGRSPYGIDCSGLVQMAYRMAEMKLPRTVTEQVNCGQNFSFIEEALPGDLAFFGDETDVTHVGILWEQNRIIHASGRVRVDRVDHQGIFNEELKRYTHNLKVIKRMIVE</sequence>
<dbReference type="SUPFAM" id="SSF54001">
    <property type="entry name" value="Cysteine proteinases"/>
    <property type="match status" value="1"/>
</dbReference>
<evidence type="ECO:0000256" key="2">
    <source>
        <dbReference type="ARBA" id="ARBA00022670"/>
    </source>
</evidence>
<dbReference type="MEROPS" id="C40.009"/>
<dbReference type="PANTHER" id="PTHR47053">
    <property type="entry name" value="MUREIN DD-ENDOPEPTIDASE MEPH-RELATED"/>
    <property type="match status" value="1"/>
</dbReference>
<organism evidence="6 7">
    <name type="scientific">Odoribacter laneus YIT 12061</name>
    <dbReference type="NCBI Taxonomy" id="742817"/>
    <lineage>
        <taxon>Bacteria</taxon>
        <taxon>Pseudomonadati</taxon>
        <taxon>Bacteroidota</taxon>
        <taxon>Bacteroidia</taxon>
        <taxon>Bacteroidales</taxon>
        <taxon>Odoribacteraceae</taxon>
        <taxon>Odoribacter</taxon>
    </lineage>
</organism>
<comment type="similarity">
    <text evidence="1">Belongs to the peptidase C40 family.</text>
</comment>
<protein>
    <recommendedName>
        <fullName evidence="5">NlpC/P60 domain-containing protein</fullName>
    </recommendedName>
</protein>
<comment type="caution">
    <text evidence="6">The sequence shown here is derived from an EMBL/GenBank/DDBJ whole genome shotgun (WGS) entry which is preliminary data.</text>
</comment>
<dbReference type="HOGENOM" id="CLU_016043_13_2_10"/>
<dbReference type="STRING" id="742817.HMPREF9449_00245"/>
<keyword evidence="4" id="KW-0788">Thiol protease</keyword>
<evidence type="ECO:0000256" key="4">
    <source>
        <dbReference type="ARBA" id="ARBA00022807"/>
    </source>
</evidence>
<dbReference type="InterPro" id="IPR000064">
    <property type="entry name" value="NLP_P60_dom"/>
</dbReference>
<feature type="domain" description="NlpC/P60" evidence="5">
    <location>
        <begin position="133"/>
        <end position="260"/>
    </location>
</feature>
<dbReference type="Gene3D" id="2.30.30.40">
    <property type="entry name" value="SH3 Domains"/>
    <property type="match status" value="1"/>
</dbReference>
<dbReference type="EMBL" id="ADMC01000002">
    <property type="protein sequence ID" value="EHP50918.1"/>
    <property type="molecule type" value="Genomic_DNA"/>
</dbReference>
<evidence type="ECO:0000313" key="6">
    <source>
        <dbReference type="EMBL" id="EHP50918.1"/>
    </source>
</evidence>
<dbReference type="InterPro" id="IPR051202">
    <property type="entry name" value="Peptidase_C40"/>
</dbReference>
<reference evidence="6 7" key="1">
    <citation type="submission" date="2012-01" db="EMBL/GenBank/DDBJ databases">
        <title>The Genome Sequence of Odoribacter laneus YIT 12061.</title>
        <authorList>
            <consortium name="The Broad Institute Genome Sequencing Platform"/>
            <person name="Earl A."/>
            <person name="Ward D."/>
            <person name="Feldgarden M."/>
            <person name="Gevers D."/>
            <person name="Morotomi M."/>
            <person name="Young S.K."/>
            <person name="Zeng Q."/>
            <person name="Gargeya S."/>
            <person name="Fitzgerald M."/>
            <person name="Haas B."/>
            <person name="Abouelleil A."/>
            <person name="Alvarado L."/>
            <person name="Arachchi H.M."/>
            <person name="Berlin A."/>
            <person name="Chapman S.B."/>
            <person name="Gearin G."/>
            <person name="Goldberg J."/>
            <person name="Griggs A."/>
            <person name="Gujja S."/>
            <person name="Hansen M."/>
            <person name="Heiman D."/>
            <person name="Howarth C."/>
            <person name="Larimer J."/>
            <person name="Lui A."/>
            <person name="MacDonald P.J.P."/>
            <person name="McCowen C."/>
            <person name="Montmayeur A."/>
            <person name="Murphy C."/>
            <person name="Neiman D."/>
            <person name="Pearson M."/>
            <person name="Priest M."/>
            <person name="Roberts A."/>
            <person name="Saif S."/>
            <person name="Shea T."/>
            <person name="Sisk P."/>
            <person name="Stolte C."/>
            <person name="Sykes S."/>
            <person name="Wortman J."/>
            <person name="Nusbaum C."/>
            <person name="Birren B."/>
        </authorList>
    </citation>
    <scope>NUCLEOTIDE SEQUENCE [LARGE SCALE GENOMIC DNA]</scope>
    <source>
        <strain evidence="6 7">YIT 12061</strain>
    </source>
</reference>